<evidence type="ECO:0000313" key="1">
    <source>
        <dbReference type="EMBL" id="NIA55406.1"/>
    </source>
</evidence>
<proteinExistence type="predicted"/>
<dbReference type="InterPro" id="IPR035944">
    <property type="entry name" value="YfbM-like_sf"/>
</dbReference>
<comment type="caution">
    <text evidence="1">The sequence shown here is derived from an EMBL/GenBank/DDBJ whole genome shotgun (WGS) entry which is preliminary data.</text>
</comment>
<dbReference type="RefSeq" id="WP_166860688.1">
    <property type="nucleotide sequence ID" value="NZ_JAAQOM010000010.1"/>
</dbReference>
<protein>
    <submittedName>
        <fullName evidence="1">YfbM family protein</fullName>
    </submittedName>
</protein>
<accession>A0ABX0PEX3</accession>
<dbReference type="InterPro" id="IPR015068">
    <property type="entry name" value="DUF1877"/>
</dbReference>
<dbReference type="Gene3D" id="3.40.1760.10">
    <property type="entry name" value="YfbM-like super family"/>
    <property type="match status" value="1"/>
</dbReference>
<dbReference type="Pfam" id="PF08974">
    <property type="entry name" value="DUF1877"/>
    <property type="match status" value="1"/>
</dbReference>
<gene>
    <name evidence="1" type="ORF">HAV22_17355</name>
</gene>
<sequence>MGIRAFFASITPQTLGQFLEDPDMVEALLYPDYDSLPPNSMSLDKAWHGLHYLLTGDPVGGEPPLSLAILDGAEIGPDLDYGPARYLTPDEVKTVAQALAALTPETLAQRYDPGAMEEKNVYPAIWAEEGNEGLEFLLGYYSALQRFYTDAAARGDVVIHCLT</sequence>
<dbReference type="EMBL" id="JAAQOM010000010">
    <property type="protein sequence ID" value="NIA55406.1"/>
    <property type="molecule type" value="Genomic_DNA"/>
</dbReference>
<reference evidence="1 2" key="1">
    <citation type="submission" date="2020-03" db="EMBL/GenBank/DDBJ databases">
        <title>Genome sequence of strain Massilia sp. TW-1.</title>
        <authorList>
            <person name="Chaudhary D.K."/>
        </authorList>
    </citation>
    <scope>NUCLEOTIDE SEQUENCE [LARGE SCALE GENOMIC DNA]</scope>
    <source>
        <strain evidence="1 2">TW-1</strain>
    </source>
</reference>
<evidence type="ECO:0000313" key="2">
    <source>
        <dbReference type="Proteomes" id="UP000716322"/>
    </source>
</evidence>
<dbReference type="SUPFAM" id="SSF111069">
    <property type="entry name" value="Hypothetical protein yfbM"/>
    <property type="match status" value="1"/>
</dbReference>
<keyword evidence="2" id="KW-1185">Reference proteome</keyword>
<name>A0ABX0PEX3_9BURK</name>
<dbReference type="Proteomes" id="UP000716322">
    <property type="component" value="Unassembled WGS sequence"/>
</dbReference>
<organism evidence="1 2">
    <name type="scientific">Telluria antibiotica</name>
    <dbReference type="NCBI Taxonomy" id="2717319"/>
    <lineage>
        <taxon>Bacteria</taxon>
        <taxon>Pseudomonadati</taxon>
        <taxon>Pseudomonadota</taxon>
        <taxon>Betaproteobacteria</taxon>
        <taxon>Burkholderiales</taxon>
        <taxon>Oxalobacteraceae</taxon>
        <taxon>Telluria group</taxon>
        <taxon>Telluria</taxon>
    </lineage>
</organism>